<dbReference type="Proteomes" id="UP001500888">
    <property type="component" value="Unassembled WGS sequence"/>
</dbReference>
<dbReference type="PANTHER" id="PTHR38011:SF2">
    <property type="entry name" value="BIFUNCTIONAL DEAMINASE-REDUCTASE DOMAIN PROTEIN"/>
    <property type="match status" value="1"/>
</dbReference>
<evidence type="ECO:0000259" key="1">
    <source>
        <dbReference type="Pfam" id="PF01872"/>
    </source>
</evidence>
<evidence type="ECO:0000313" key="3">
    <source>
        <dbReference type="Proteomes" id="UP001500888"/>
    </source>
</evidence>
<dbReference type="EMBL" id="BAAAZR010000001">
    <property type="protein sequence ID" value="GAA3794743.1"/>
    <property type="molecule type" value="Genomic_DNA"/>
</dbReference>
<reference evidence="3" key="1">
    <citation type="journal article" date="2019" name="Int. J. Syst. Evol. Microbiol.">
        <title>The Global Catalogue of Microorganisms (GCM) 10K type strain sequencing project: providing services to taxonomists for standard genome sequencing and annotation.</title>
        <authorList>
            <consortium name="The Broad Institute Genomics Platform"/>
            <consortium name="The Broad Institute Genome Sequencing Center for Infectious Disease"/>
            <person name="Wu L."/>
            <person name="Ma J."/>
        </authorList>
    </citation>
    <scope>NUCLEOTIDE SEQUENCE [LARGE SCALE GENOMIC DNA]</scope>
    <source>
        <strain evidence="3">JCM 16908</strain>
    </source>
</reference>
<dbReference type="InterPro" id="IPR002734">
    <property type="entry name" value="RibDG_C"/>
</dbReference>
<protein>
    <submittedName>
        <fullName evidence="2">Dihydrofolate reductase family protein</fullName>
    </submittedName>
</protein>
<dbReference type="PANTHER" id="PTHR38011">
    <property type="entry name" value="DIHYDROFOLATE REDUCTASE FAMILY PROTEIN (AFU_ORTHOLOGUE AFUA_8G06820)"/>
    <property type="match status" value="1"/>
</dbReference>
<accession>A0ABP7HH92</accession>
<dbReference type="InterPro" id="IPR024072">
    <property type="entry name" value="DHFR-like_dom_sf"/>
</dbReference>
<keyword evidence="3" id="KW-1185">Reference proteome</keyword>
<dbReference type="SUPFAM" id="SSF53597">
    <property type="entry name" value="Dihydrofolate reductase-like"/>
    <property type="match status" value="1"/>
</dbReference>
<name>A0ABP7HH92_9ACTN</name>
<sequence length="223" mass="23656">MGNIAVIENPAAPQNQVNRHLRGASSMRIVIVQFMTLDGVVQAPGGAEEDTDGGFTHGGWSHPFFDPEVAGGAFDGAMANAEALLFGRRTWQTMASAWPGRAGDPFADKMNAISKYVVSETVGDDKLTWNTTRIPGAEAVARIRELREADGGDLVVMGSAALARTLLSEGLFDELRLVIMPVIVGGGKTIFPDTGVLHTLKLVSTITSDAGVRACIYQRVSEG</sequence>
<feature type="domain" description="Bacterial bifunctional deaminase-reductase C-terminal" evidence="1">
    <location>
        <begin position="30"/>
        <end position="212"/>
    </location>
</feature>
<organism evidence="2 3">
    <name type="scientific">Sphaerisporangium flaviroseum</name>
    <dbReference type="NCBI Taxonomy" id="509199"/>
    <lineage>
        <taxon>Bacteria</taxon>
        <taxon>Bacillati</taxon>
        <taxon>Actinomycetota</taxon>
        <taxon>Actinomycetes</taxon>
        <taxon>Streptosporangiales</taxon>
        <taxon>Streptosporangiaceae</taxon>
        <taxon>Sphaerisporangium</taxon>
    </lineage>
</organism>
<dbReference type="InterPro" id="IPR050765">
    <property type="entry name" value="Riboflavin_Biosynth_HTPR"/>
</dbReference>
<evidence type="ECO:0000313" key="2">
    <source>
        <dbReference type="EMBL" id="GAA3794743.1"/>
    </source>
</evidence>
<comment type="caution">
    <text evidence="2">The sequence shown here is derived from an EMBL/GenBank/DDBJ whole genome shotgun (WGS) entry which is preliminary data.</text>
</comment>
<gene>
    <name evidence="2" type="ORF">GCM10022226_12620</name>
</gene>
<dbReference type="Pfam" id="PF01872">
    <property type="entry name" value="RibD_C"/>
    <property type="match status" value="1"/>
</dbReference>
<dbReference type="Gene3D" id="3.40.430.10">
    <property type="entry name" value="Dihydrofolate Reductase, subunit A"/>
    <property type="match status" value="1"/>
</dbReference>
<proteinExistence type="predicted"/>